<keyword evidence="2" id="KW-1185">Reference proteome</keyword>
<dbReference type="SMR" id="G0S841"/>
<gene>
    <name evidence="1" type="ORF">CTHT_0029290</name>
</gene>
<reference evidence="1 2" key="1">
    <citation type="journal article" date="2011" name="Cell">
        <title>Insight into structure and assembly of the nuclear pore complex by utilizing the genome of a eukaryotic thermophile.</title>
        <authorList>
            <person name="Amlacher S."/>
            <person name="Sarges P."/>
            <person name="Flemming D."/>
            <person name="van Noort V."/>
            <person name="Kunze R."/>
            <person name="Devos D.P."/>
            <person name="Arumugam M."/>
            <person name="Bork P."/>
            <person name="Hurt E."/>
        </authorList>
    </citation>
    <scope>NUCLEOTIDE SEQUENCE [LARGE SCALE GENOMIC DNA]</scope>
    <source>
        <strain evidence="2">DSM 1495 / CBS 144.50 / IMI 039719</strain>
    </source>
</reference>
<dbReference type="HOGENOM" id="CLU_032571_2_3_1"/>
<dbReference type="Proteomes" id="UP000008066">
    <property type="component" value="Unassembled WGS sequence"/>
</dbReference>
<dbReference type="KEGG" id="cthr:CTHT_0029290"/>
<organism evidence="2">
    <name type="scientific">Chaetomium thermophilum (strain DSM 1495 / CBS 144.50 / IMI 039719)</name>
    <name type="common">Thermochaetoides thermophila</name>
    <dbReference type="NCBI Taxonomy" id="759272"/>
    <lineage>
        <taxon>Eukaryota</taxon>
        <taxon>Fungi</taxon>
        <taxon>Dikarya</taxon>
        <taxon>Ascomycota</taxon>
        <taxon>Pezizomycotina</taxon>
        <taxon>Sordariomycetes</taxon>
        <taxon>Sordariomycetidae</taxon>
        <taxon>Sordariales</taxon>
        <taxon>Chaetomiaceae</taxon>
        <taxon>Thermochaetoides</taxon>
    </lineage>
</organism>
<dbReference type="OrthoDB" id="2342176at2759"/>
<dbReference type="PANTHER" id="PTHR36182">
    <property type="entry name" value="PROTEIN, PUTATIVE (AFU_ORTHOLOGUE AFUA_6G10930)-RELATED"/>
    <property type="match status" value="1"/>
</dbReference>
<dbReference type="PROSITE" id="PS51257">
    <property type="entry name" value="PROKAR_LIPOPROTEIN"/>
    <property type="match status" value="1"/>
</dbReference>
<dbReference type="STRING" id="759272.G0S841"/>
<dbReference type="GeneID" id="18256967"/>
<evidence type="ECO:0000313" key="2">
    <source>
        <dbReference type="Proteomes" id="UP000008066"/>
    </source>
</evidence>
<proteinExistence type="predicted"/>
<name>G0S841_CHATD</name>
<dbReference type="eggNOG" id="ENOG502S005">
    <property type="taxonomic scope" value="Eukaryota"/>
</dbReference>
<dbReference type="OMA" id="MFIANIP"/>
<accession>G0S841</accession>
<dbReference type="RefSeq" id="XP_006693384.1">
    <property type="nucleotide sequence ID" value="XM_006693321.1"/>
</dbReference>
<dbReference type="Gene3D" id="2.70.50.70">
    <property type="match status" value="1"/>
</dbReference>
<dbReference type="AlphaFoldDB" id="G0S841"/>
<dbReference type="EMBL" id="GL988041">
    <property type="protein sequence ID" value="EGS21088.1"/>
    <property type="molecule type" value="Genomic_DNA"/>
</dbReference>
<evidence type="ECO:0000313" key="1">
    <source>
        <dbReference type="EMBL" id="EGS21088.1"/>
    </source>
</evidence>
<dbReference type="PANTHER" id="PTHR36182:SF2">
    <property type="entry name" value="LYTIC POLYSACCHARIDE MONOOXYGENASE"/>
    <property type="match status" value="1"/>
</dbReference>
<protein>
    <submittedName>
        <fullName evidence="1">Uncharacterized protein</fullName>
    </submittedName>
</protein>
<sequence length="200" mass="21172">MQKGTPQILAFTGTAVHGGGSCQVSITYDNPPTATSKFKVIHSIQGGCPARNAAGNLGNDPNAINPDEYEFKIPTDLPSGNATLAWTWLNKIGLREFYMQCASIEIEGEGGSQAAFDALPDMFIANIPQGEGCKTEERKDILYPDPGNSVEKVEGPDKDFAPPICSKAPAHQATEAAIASPAVTGTVLAIRGRRAISRRS</sequence>